<sequence>MIFKTLSYIGENLNDNGVVWGVGASILLNSYGLADHPNDIDILVDTNDIERVDKILKSIGEKKERKESKTYSTKYFYEYVVNGIDIDVMAGLNINYNGGVFKYIFDNKSISEFKNINGVNIPLTSLEDWYVIYQLIPNREKKVNLIEDYIISNGIKNKELLERTLKCELPDEVRNKVKKTLILIIHTVLLKDC</sequence>
<organism evidence="1 4">
    <name type="scientific">Clostridium botulinum</name>
    <dbReference type="NCBI Taxonomy" id="1491"/>
    <lineage>
        <taxon>Bacteria</taxon>
        <taxon>Bacillati</taxon>
        <taxon>Bacillota</taxon>
        <taxon>Clostridia</taxon>
        <taxon>Eubacteriales</taxon>
        <taxon>Clostridiaceae</taxon>
        <taxon>Clostridium</taxon>
    </lineage>
</organism>
<evidence type="ECO:0000313" key="1">
    <source>
        <dbReference type="EMBL" id="NFF87087.1"/>
    </source>
</evidence>
<evidence type="ECO:0000313" key="3">
    <source>
        <dbReference type="Proteomes" id="UP000473681"/>
    </source>
</evidence>
<dbReference type="Proteomes" id="UP000473681">
    <property type="component" value="Unassembled WGS sequence"/>
</dbReference>
<dbReference type="RefSeq" id="WP_053342773.1">
    <property type="nucleotide sequence ID" value="NZ_LFPA01000082.1"/>
</dbReference>
<dbReference type="Gene3D" id="3.30.460.40">
    <property type="match status" value="1"/>
</dbReference>
<dbReference type="Proteomes" id="UP000476820">
    <property type="component" value="Unassembled WGS sequence"/>
</dbReference>
<reference evidence="3 4" key="1">
    <citation type="submission" date="2019-04" db="EMBL/GenBank/DDBJ databases">
        <title>Genome sequencing of Clostridium botulinum Groups I-IV and Clostridium butyricum.</title>
        <authorList>
            <person name="Brunt J."/>
            <person name="Van Vliet A.H.M."/>
            <person name="Stringer S.C."/>
            <person name="Carter A.T."/>
            <person name="Peck M.W."/>
        </authorList>
    </citation>
    <scope>NUCLEOTIDE SEQUENCE [LARGE SCALE GENOMIC DNA]</scope>
    <source>
        <strain evidence="1 4">1605</strain>
        <strain evidence="2 3">CB-K-33E</strain>
    </source>
</reference>
<name>A0A0L9Y5C0_CLOBO</name>
<evidence type="ECO:0008006" key="5">
    <source>
        <dbReference type="Google" id="ProtNLM"/>
    </source>
</evidence>
<dbReference type="OrthoDB" id="2351919at2"/>
<proteinExistence type="predicted"/>
<evidence type="ECO:0000313" key="4">
    <source>
        <dbReference type="Proteomes" id="UP000476820"/>
    </source>
</evidence>
<comment type="caution">
    <text evidence="1">The sequence shown here is derived from an EMBL/GenBank/DDBJ whole genome shotgun (WGS) entry which is preliminary data.</text>
</comment>
<evidence type="ECO:0000313" key="2">
    <source>
        <dbReference type="EMBL" id="NFN35945.1"/>
    </source>
</evidence>
<dbReference type="InterPro" id="IPR043519">
    <property type="entry name" value="NT_sf"/>
</dbReference>
<dbReference type="SUPFAM" id="SSF81301">
    <property type="entry name" value="Nucleotidyltransferase"/>
    <property type="match status" value="1"/>
</dbReference>
<accession>A0A0L9Y5C0</accession>
<dbReference type="EMBL" id="SWVK01000017">
    <property type="protein sequence ID" value="NFN35945.1"/>
    <property type="molecule type" value="Genomic_DNA"/>
</dbReference>
<protein>
    <recommendedName>
        <fullName evidence="5">Nucleotidyltransferase family protein</fullName>
    </recommendedName>
</protein>
<dbReference type="EMBL" id="SWOV01000007">
    <property type="protein sequence ID" value="NFF87087.1"/>
    <property type="molecule type" value="Genomic_DNA"/>
</dbReference>
<dbReference type="AlphaFoldDB" id="A0A0L9Y5C0"/>
<gene>
    <name evidence="1" type="ORF">FC774_04150</name>
    <name evidence="2" type="ORF">FDB51_12590</name>
</gene>